<accession>A0AAX4JN39</accession>
<evidence type="ECO:0000313" key="3">
    <source>
        <dbReference type="Proteomes" id="UP001355207"/>
    </source>
</evidence>
<evidence type="ECO:0000313" key="2">
    <source>
        <dbReference type="EMBL" id="WWC85828.1"/>
    </source>
</evidence>
<organism evidence="2 3">
    <name type="scientific">Kwoniella dendrophila CBS 6074</name>
    <dbReference type="NCBI Taxonomy" id="1295534"/>
    <lineage>
        <taxon>Eukaryota</taxon>
        <taxon>Fungi</taxon>
        <taxon>Dikarya</taxon>
        <taxon>Basidiomycota</taxon>
        <taxon>Agaricomycotina</taxon>
        <taxon>Tremellomycetes</taxon>
        <taxon>Tremellales</taxon>
        <taxon>Cryptococcaceae</taxon>
        <taxon>Kwoniella</taxon>
    </lineage>
</organism>
<keyword evidence="3" id="KW-1185">Reference proteome</keyword>
<protein>
    <submittedName>
        <fullName evidence="2">Uncharacterized protein</fullName>
    </submittedName>
</protein>
<reference evidence="2 3" key="1">
    <citation type="submission" date="2024-01" db="EMBL/GenBank/DDBJ databases">
        <title>Comparative genomics of Cryptococcus and Kwoniella reveals pathogenesis evolution and contrasting modes of karyotype evolution via chromosome fusion or intercentromeric recombination.</title>
        <authorList>
            <person name="Coelho M.A."/>
            <person name="David-Palma M."/>
            <person name="Shea T."/>
            <person name="Bowers K."/>
            <person name="McGinley-Smith S."/>
            <person name="Mohammad A.W."/>
            <person name="Gnirke A."/>
            <person name="Yurkov A.M."/>
            <person name="Nowrousian M."/>
            <person name="Sun S."/>
            <person name="Cuomo C.A."/>
            <person name="Heitman J."/>
        </authorList>
    </citation>
    <scope>NUCLEOTIDE SEQUENCE [LARGE SCALE GENOMIC DNA]</scope>
    <source>
        <strain evidence="2 3">CBS 6074</strain>
    </source>
</reference>
<dbReference type="EMBL" id="CP144098">
    <property type="protein sequence ID" value="WWC85828.1"/>
    <property type="molecule type" value="Genomic_DNA"/>
</dbReference>
<dbReference type="GeneID" id="91091367"/>
<feature type="compositionally biased region" description="Low complexity" evidence="1">
    <location>
        <begin position="20"/>
        <end position="36"/>
    </location>
</feature>
<evidence type="ECO:0000256" key="1">
    <source>
        <dbReference type="SAM" id="MobiDB-lite"/>
    </source>
</evidence>
<feature type="region of interest" description="Disordered" evidence="1">
    <location>
        <begin position="1"/>
        <end position="41"/>
    </location>
</feature>
<gene>
    <name evidence="2" type="ORF">L201_000695</name>
</gene>
<proteinExistence type="predicted"/>
<dbReference type="RefSeq" id="XP_066072591.1">
    <property type="nucleotide sequence ID" value="XM_066216494.1"/>
</dbReference>
<name>A0AAX4JN39_9TREE</name>
<feature type="compositionally biased region" description="Polar residues" evidence="1">
    <location>
        <begin position="1"/>
        <end position="19"/>
    </location>
</feature>
<dbReference type="AlphaFoldDB" id="A0AAX4JN39"/>
<sequence length="223" mass="24902">MDNSMKQNLRNLNPSAQSFTPSSYTGASSTATTDTATHTDNDRQLRCSNRFFHGDTETITLPSDICITQHLDRKPKIWCSKRCASNVAIDAANRRDRGPVTAYPKGKIPKLFLEGGPRLISESDIATSNPDFIGMADSMSIMHEGHVDSEANFVRNKNLLDLTEHWNENIGRQSDVIVRWMITDASHFTPTARRSRVSVPSIIVTDEEDNPDHIVKGIESLFN</sequence>
<dbReference type="Proteomes" id="UP001355207">
    <property type="component" value="Chromosome 1"/>
</dbReference>